<dbReference type="InterPro" id="IPR036291">
    <property type="entry name" value="NAD(P)-bd_dom_sf"/>
</dbReference>
<sequence length="357" mass="39060">MKVAVLGAGRMGETVINHLLKSELVDGIVAQDIRPERVAELIARYGIGGAVELDDVLADAGIPVVFVTSSNDAHRELTTRALRAGKAVMTEKPMATRFDDAADMVAEAERTGGFLQVGFELRYSRLYTTVKDWIDAGLLGRVVNTSCTYISSEFWGPHAWRRTKAGSGGMFGEKLSHYVDLSRWWVGDAVRDVYAPAAPNVVPYFEVHDNFHATHRFAGGATGHLTFMMAPAAKVESDPLQAPDYVPGDGHELSYLVVGTAGAARTDVFARTVSRWTFELTDAGLVSTLVETRSWTKEEDHRYIHNTHDQTLDIVRRVAAGQPPSIAPRDALDTMRLCFAAERSAEEGRIVGLDEIG</sequence>
<evidence type="ECO:0000259" key="2">
    <source>
        <dbReference type="Pfam" id="PF22725"/>
    </source>
</evidence>
<evidence type="ECO:0000313" key="3">
    <source>
        <dbReference type="EMBL" id="GAA2387649.1"/>
    </source>
</evidence>
<dbReference type="InterPro" id="IPR055170">
    <property type="entry name" value="GFO_IDH_MocA-like_dom"/>
</dbReference>
<dbReference type="Pfam" id="PF22725">
    <property type="entry name" value="GFO_IDH_MocA_C3"/>
    <property type="match status" value="1"/>
</dbReference>
<gene>
    <name evidence="3" type="ORF">GCM10010170_098730</name>
</gene>
<evidence type="ECO:0008006" key="5">
    <source>
        <dbReference type="Google" id="ProtNLM"/>
    </source>
</evidence>
<feature type="domain" description="GFO/IDH/MocA-like oxidoreductase" evidence="2">
    <location>
        <begin position="127"/>
        <end position="263"/>
    </location>
</feature>
<feature type="domain" description="Gfo/Idh/MocA-like oxidoreductase N-terminal" evidence="1">
    <location>
        <begin position="1"/>
        <end position="119"/>
    </location>
</feature>
<dbReference type="SUPFAM" id="SSF55347">
    <property type="entry name" value="Glyceraldehyde-3-phosphate dehydrogenase-like, C-terminal domain"/>
    <property type="match status" value="1"/>
</dbReference>
<dbReference type="Proteomes" id="UP001501444">
    <property type="component" value="Unassembled WGS sequence"/>
</dbReference>
<dbReference type="PANTHER" id="PTHR43377">
    <property type="entry name" value="BILIVERDIN REDUCTASE A"/>
    <property type="match status" value="1"/>
</dbReference>
<dbReference type="Gene3D" id="3.30.360.10">
    <property type="entry name" value="Dihydrodipicolinate Reductase, domain 2"/>
    <property type="match status" value="1"/>
</dbReference>
<organism evidence="3 4">
    <name type="scientific">Dactylosporangium salmoneum</name>
    <dbReference type="NCBI Taxonomy" id="53361"/>
    <lineage>
        <taxon>Bacteria</taxon>
        <taxon>Bacillati</taxon>
        <taxon>Actinomycetota</taxon>
        <taxon>Actinomycetes</taxon>
        <taxon>Micromonosporales</taxon>
        <taxon>Micromonosporaceae</taxon>
        <taxon>Dactylosporangium</taxon>
    </lineage>
</organism>
<reference evidence="4" key="1">
    <citation type="journal article" date="2019" name="Int. J. Syst. Evol. Microbiol.">
        <title>The Global Catalogue of Microorganisms (GCM) 10K type strain sequencing project: providing services to taxonomists for standard genome sequencing and annotation.</title>
        <authorList>
            <consortium name="The Broad Institute Genomics Platform"/>
            <consortium name="The Broad Institute Genome Sequencing Center for Infectious Disease"/>
            <person name="Wu L."/>
            <person name="Ma J."/>
        </authorList>
    </citation>
    <scope>NUCLEOTIDE SEQUENCE [LARGE SCALE GENOMIC DNA]</scope>
    <source>
        <strain evidence="4">JCM 3272</strain>
    </source>
</reference>
<accession>A0ABP5UTN9</accession>
<evidence type="ECO:0000313" key="4">
    <source>
        <dbReference type="Proteomes" id="UP001501444"/>
    </source>
</evidence>
<keyword evidence="4" id="KW-1185">Reference proteome</keyword>
<dbReference type="EMBL" id="BAAARV010000108">
    <property type="protein sequence ID" value="GAA2387649.1"/>
    <property type="molecule type" value="Genomic_DNA"/>
</dbReference>
<dbReference type="InterPro" id="IPR000683">
    <property type="entry name" value="Gfo/Idh/MocA-like_OxRdtase_N"/>
</dbReference>
<dbReference type="SUPFAM" id="SSF51735">
    <property type="entry name" value="NAD(P)-binding Rossmann-fold domains"/>
    <property type="match status" value="1"/>
</dbReference>
<dbReference type="PANTHER" id="PTHR43377:SF1">
    <property type="entry name" value="BILIVERDIN REDUCTASE A"/>
    <property type="match status" value="1"/>
</dbReference>
<evidence type="ECO:0000259" key="1">
    <source>
        <dbReference type="Pfam" id="PF01408"/>
    </source>
</evidence>
<dbReference type="RefSeq" id="WP_344619672.1">
    <property type="nucleotide sequence ID" value="NZ_BAAARV010000108.1"/>
</dbReference>
<dbReference type="Pfam" id="PF01408">
    <property type="entry name" value="GFO_IDH_MocA"/>
    <property type="match status" value="1"/>
</dbReference>
<protein>
    <recommendedName>
        <fullName evidence="5">Dehydrogenase</fullName>
    </recommendedName>
</protein>
<proteinExistence type="predicted"/>
<comment type="caution">
    <text evidence="3">The sequence shown here is derived from an EMBL/GenBank/DDBJ whole genome shotgun (WGS) entry which is preliminary data.</text>
</comment>
<dbReference type="Gene3D" id="3.40.50.720">
    <property type="entry name" value="NAD(P)-binding Rossmann-like Domain"/>
    <property type="match status" value="1"/>
</dbReference>
<name>A0ABP5UTN9_9ACTN</name>
<dbReference type="InterPro" id="IPR051450">
    <property type="entry name" value="Gfo/Idh/MocA_Oxidoreductases"/>
</dbReference>